<keyword evidence="2" id="KW-1133">Transmembrane helix</keyword>
<feature type="transmembrane region" description="Helical" evidence="2">
    <location>
        <begin position="293"/>
        <end position="310"/>
    </location>
</feature>
<feature type="transmembrane region" description="Helical" evidence="2">
    <location>
        <begin position="117"/>
        <end position="137"/>
    </location>
</feature>
<feature type="transmembrane region" description="Helical" evidence="2">
    <location>
        <begin position="338"/>
        <end position="356"/>
    </location>
</feature>
<feature type="transmembrane region" description="Helical" evidence="2">
    <location>
        <begin position="157"/>
        <end position="177"/>
    </location>
</feature>
<feature type="transmembrane region" description="Helical" evidence="2">
    <location>
        <begin position="450"/>
        <end position="468"/>
    </location>
</feature>
<keyword evidence="2" id="KW-0472">Membrane</keyword>
<dbReference type="RefSeq" id="WP_214351431.1">
    <property type="nucleotide sequence ID" value="NZ_JAHBOH010000001.1"/>
</dbReference>
<evidence type="ECO:0000256" key="1">
    <source>
        <dbReference type="SAM" id="MobiDB-lite"/>
    </source>
</evidence>
<proteinExistence type="predicted"/>
<dbReference type="Proteomes" id="UP000722125">
    <property type="component" value="Unassembled WGS sequence"/>
</dbReference>
<feature type="compositionally biased region" description="Low complexity" evidence="1">
    <location>
        <begin position="881"/>
        <end position="897"/>
    </location>
</feature>
<dbReference type="EMBL" id="JAHBOH010000001">
    <property type="protein sequence ID" value="MBT0995277.1"/>
    <property type="molecule type" value="Genomic_DNA"/>
</dbReference>
<feature type="transmembrane region" description="Helical" evidence="2">
    <location>
        <begin position="584"/>
        <end position="607"/>
    </location>
</feature>
<feature type="transmembrane region" description="Helical" evidence="2">
    <location>
        <begin position="385"/>
        <end position="406"/>
    </location>
</feature>
<reference evidence="3 4" key="1">
    <citation type="submission" date="2021-05" db="EMBL/GenBank/DDBJ databases">
        <title>Description of Cellulomonas sp. DKR-3 sp. nov.</title>
        <authorList>
            <person name="Dahal R.H."/>
            <person name="Chaudhary D.K."/>
        </authorList>
    </citation>
    <scope>NUCLEOTIDE SEQUENCE [LARGE SCALE GENOMIC DNA]</scope>
    <source>
        <strain evidence="3 4">DKR-3</strain>
    </source>
</reference>
<feature type="transmembrane region" description="Helical" evidence="2">
    <location>
        <begin position="692"/>
        <end position="711"/>
    </location>
</feature>
<evidence type="ECO:0000313" key="3">
    <source>
        <dbReference type="EMBL" id="MBT0995277.1"/>
    </source>
</evidence>
<gene>
    <name evidence="3" type="ORF">KIN34_13385</name>
</gene>
<accession>A0ABS5U1Q0</accession>
<comment type="caution">
    <text evidence="3">The sequence shown here is derived from an EMBL/GenBank/DDBJ whole genome shotgun (WGS) entry which is preliminary data.</text>
</comment>
<keyword evidence="4" id="KW-1185">Reference proteome</keyword>
<feature type="transmembrane region" description="Helical" evidence="2">
    <location>
        <begin position="418"/>
        <end position="438"/>
    </location>
</feature>
<name>A0ABS5U1Q0_9CELL</name>
<feature type="transmembrane region" description="Helical" evidence="2">
    <location>
        <begin position="513"/>
        <end position="536"/>
    </location>
</feature>
<feature type="region of interest" description="Disordered" evidence="1">
    <location>
        <begin position="869"/>
        <end position="897"/>
    </location>
</feature>
<evidence type="ECO:0008006" key="5">
    <source>
        <dbReference type="Google" id="ProtNLM"/>
    </source>
</evidence>
<organism evidence="3 4">
    <name type="scientific">Cellulomonas fulva</name>
    <dbReference type="NCBI Taxonomy" id="2835530"/>
    <lineage>
        <taxon>Bacteria</taxon>
        <taxon>Bacillati</taxon>
        <taxon>Actinomycetota</taxon>
        <taxon>Actinomycetes</taxon>
        <taxon>Micrococcales</taxon>
        <taxon>Cellulomonadaceae</taxon>
        <taxon>Cellulomonas</taxon>
    </lineage>
</organism>
<evidence type="ECO:0000313" key="4">
    <source>
        <dbReference type="Proteomes" id="UP000722125"/>
    </source>
</evidence>
<feature type="region of interest" description="Disordered" evidence="1">
    <location>
        <begin position="615"/>
        <end position="638"/>
    </location>
</feature>
<feature type="region of interest" description="Disordered" evidence="1">
    <location>
        <begin position="1"/>
        <end position="23"/>
    </location>
</feature>
<feature type="transmembrane region" description="Helical" evidence="2">
    <location>
        <begin position="653"/>
        <end position="672"/>
    </location>
</feature>
<feature type="transmembrane region" description="Helical" evidence="2">
    <location>
        <begin position="189"/>
        <end position="210"/>
    </location>
</feature>
<keyword evidence="2" id="KW-0812">Transmembrane</keyword>
<sequence>MRAIRGRRGGPACRTHDDERAGETLGPDVLELRVHGVANTPPAQMLDLLPGEVEQVDGDDLGSFWAPTPAAAAAARPPGDCRSAPAGVRREAYSWGAMARFSTVPGLGRVSGTIAGLVRALWVLIIPFGLVNVAYWARDADEPAGRRSSAAGGLVRLFGLTLTLLWVASVATVLLGVVGTQCYGPREQVPLPGGGTVDYVLTCSALPGWADAAARWGVGGRTAALAAVVAVAVLVLAAVGSTGRLRYERRMSAAKARGLADAAARGTDVWPALARPGFWTHARRSAAQWCQHLAAAYALLAGLLAWHFLYRDVPACARATGFADRGCLDPGTWGSGKGGWALLVGASTVLLLLAAWRVARLRVDPLPHGAPGVLPDAHATRGPDVALLVGSLVVLVCALVAVARSGDRPLGAVGPEPFLGLVALPRILVAVMVLLAVVAVGVRARVAARLWAPLVVTTLAAALVAVVWADAAVAARAVAGAALAALVVLVAVASRTRDGRRREGWGGRGPAVLLCLAGGTAMVLSAAAVLGAVAWLEAPGAAENVRTPAAVTDVLDEASAADPLRDAVTVHVPQAAELATPAGYLQFAVASVAVLLLLGAAVLVLLARMAATRRRTPPVLPGDPPPPAPRDAQEAAVQRGRRHAAVAHRAEPVVGLLAALSFGALVAALVLPDPRQTFGGPAGEVWRIGVQWADRAVVTVLGLVVVSVVLAGSKRSLARPWGLLWDLMCFLPRAAHPFAPPCYAERVVPELRARVDAWLGDYGTPLPGGPAQRERRRVVLSAHSLGGAVAVAALLARWDGTTGPHDHRVALLTYGTQLRSYFGRFFPELLGPVALGTRPIRGPRLWAVDPWDRAVPAAPDRLGTTLVESLTGPADGAAGDRTTTSTTASTTASTTTSTRWRSLWRRTDFIGFPVDGYRGGVIDTPATEVDPEAYLLTVASHSGYPRTPQYAEELGALVATLRAARPG</sequence>
<feature type="transmembrane region" description="Helical" evidence="2">
    <location>
        <begin position="222"/>
        <end position="241"/>
    </location>
</feature>
<protein>
    <recommendedName>
        <fullName evidence="5">Fungal lipase-like domain-containing protein</fullName>
    </recommendedName>
</protein>
<evidence type="ECO:0000256" key="2">
    <source>
        <dbReference type="SAM" id="Phobius"/>
    </source>
</evidence>
<feature type="compositionally biased region" description="Pro residues" evidence="1">
    <location>
        <begin position="618"/>
        <end position="629"/>
    </location>
</feature>
<feature type="transmembrane region" description="Helical" evidence="2">
    <location>
        <begin position="474"/>
        <end position="493"/>
    </location>
</feature>